<proteinExistence type="predicted"/>
<dbReference type="EMBL" id="WEGJ01000025">
    <property type="protein sequence ID" value="MQY14838.1"/>
    <property type="molecule type" value="Genomic_DNA"/>
</dbReference>
<accession>A0A7K0CMX3</accession>
<dbReference type="AlphaFoldDB" id="A0A7K0CMX3"/>
<protein>
    <submittedName>
        <fullName evidence="1">Uncharacterized protein</fullName>
    </submittedName>
</protein>
<gene>
    <name evidence="1" type="ORF">SRB5_50140</name>
</gene>
<dbReference type="RefSeq" id="WP_153455686.1">
    <property type="nucleotide sequence ID" value="NZ_WEGJ01000025.1"/>
</dbReference>
<reference evidence="1 2" key="1">
    <citation type="submission" date="2019-10" db="EMBL/GenBank/DDBJ databases">
        <title>Streptomyces smaragdinus sp. nov. and Streptomyces fabii sp. nov., isolated from the gut of fungus growing-termite Macrotermes natalensis.</title>
        <authorList>
            <person name="Schwitalla J."/>
            <person name="Benndorf R."/>
            <person name="Martin K."/>
            <person name="De Beer W."/>
            <person name="Kaster A.-K."/>
            <person name="Vollmers J."/>
            <person name="Poulsen M."/>
            <person name="Beemelmanns C."/>
        </authorList>
    </citation>
    <scope>NUCLEOTIDE SEQUENCE [LARGE SCALE GENOMIC DNA]</scope>
    <source>
        <strain evidence="1 2">RB5</strain>
    </source>
</reference>
<dbReference type="Proteomes" id="UP000466345">
    <property type="component" value="Unassembled WGS sequence"/>
</dbReference>
<evidence type="ECO:0000313" key="1">
    <source>
        <dbReference type="EMBL" id="MQY14838.1"/>
    </source>
</evidence>
<keyword evidence="2" id="KW-1185">Reference proteome</keyword>
<sequence length="77" mass="8167">MAISEGVTALKSYVASLTPAAVPREEDGRRAFEEVARAAEAAARAAVFVRDDDGLGRRRRWCSLGTCAARETAGCPV</sequence>
<comment type="caution">
    <text evidence="1">The sequence shown here is derived from an EMBL/GenBank/DDBJ whole genome shotgun (WGS) entry which is preliminary data.</text>
</comment>
<evidence type="ECO:0000313" key="2">
    <source>
        <dbReference type="Proteomes" id="UP000466345"/>
    </source>
</evidence>
<name>A0A7K0CMX3_9ACTN</name>
<organism evidence="1 2">
    <name type="scientific">Streptomyces smaragdinus</name>
    <dbReference type="NCBI Taxonomy" id="2585196"/>
    <lineage>
        <taxon>Bacteria</taxon>
        <taxon>Bacillati</taxon>
        <taxon>Actinomycetota</taxon>
        <taxon>Actinomycetes</taxon>
        <taxon>Kitasatosporales</taxon>
        <taxon>Streptomycetaceae</taxon>
        <taxon>Streptomyces</taxon>
    </lineage>
</organism>